<keyword evidence="2" id="KW-1185">Reference proteome</keyword>
<dbReference type="Proteomes" id="UP000054630">
    <property type="component" value="Unassembled WGS sequence"/>
</dbReference>
<proteinExistence type="predicted"/>
<accession>A0A0V0RAU5</accession>
<dbReference type="EMBL" id="JYDL01001829">
    <property type="protein sequence ID" value="KRX11598.1"/>
    <property type="molecule type" value="Genomic_DNA"/>
</dbReference>
<reference evidence="1 2" key="1">
    <citation type="submission" date="2015-01" db="EMBL/GenBank/DDBJ databases">
        <title>Evolution of Trichinella species and genotypes.</title>
        <authorList>
            <person name="Korhonen P.K."/>
            <person name="Edoardo P."/>
            <person name="Giuseppe L.R."/>
            <person name="Gasser R.B."/>
        </authorList>
    </citation>
    <scope>NUCLEOTIDE SEQUENCE [LARGE SCALE GENOMIC DNA]</scope>
    <source>
        <strain evidence="1">ISS37</strain>
    </source>
</reference>
<evidence type="ECO:0000313" key="1">
    <source>
        <dbReference type="EMBL" id="KRX11598.1"/>
    </source>
</evidence>
<dbReference type="AlphaFoldDB" id="A0A0V0RAU5"/>
<protein>
    <submittedName>
        <fullName evidence="1">Uncharacterized protein</fullName>
    </submittedName>
</protein>
<evidence type="ECO:0000313" key="2">
    <source>
        <dbReference type="Proteomes" id="UP000054630"/>
    </source>
</evidence>
<name>A0A0V0RAU5_9BILA</name>
<organism evidence="1 2">
    <name type="scientific">Trichinella nelsoni</name>
    <dbReference type="NCBI Taxonomy" id="6336"/>
    <lineage>
        <taxon>Eukaryota</taxon>
        <taxon>Metazoa</taxon>
        <taxon>Ecdysozoa</taxon>
        <taxon>Nematoda</taxon>
        <taxon>Enoplea</taxon>
        <taxon>Dorylaimia</taxon>
        <taxon>Trichinellida</taxon>
        <taxon>Trichinellidae</taxon>
        <taxon>Trichinella</taxon>
    </lineage>
</organism>
<gene>
    <name evidence="1" type="ORF">T07_4929</name>
</gene>
<dbReference type="OrthoDB" id="5923575at2759"/>
<comment type="caution">
    <text evidence="1">The sequence shown here is derived from an EMBL/GenBank/DDBJ whole genome shotgun (WGS) entry which is preliminary data.</text>
</comment>
<sequence>MTNGHRAVILWQEYADACFPFRRKPRCHCAWYLEP</sequence>